<dbReference type="CDD" id="cd18799">
    <property type="entry name" value="SF2_C_EcoAI-like"/>
    <property type="match status" value="1"/>
</dbReference>
<dbReference type="InterPro" id="IPR027417">
    <property type="entry name" value="P-loop_NTPase"/>
</dbReference>
<dbReference type="Proteomes" id="UP001228113">
    <property type="component" value="Chromosome"/>
</dbReference>
<evidence type="ECO:0000313" key="3">
    <source>
        <dbReference type="Proteomes" id="UP001228113"/>
    </source>
</evidence>
<dbReference type="InterPro" id="IPR007409">
    <property type="entry name" value="Restrct_endonuc_type1_HsdR_N"/>
</dbReference>
<dbReference type="EMBL" id="AP027081">
    <property type="protein sequence ID" value="BDU78154.1"/>
    <property type="molecule type" value="Genomic_DNA"/>
</dbReference>
<dbReference type="REBASE" id="707010">
    <property type="entry name" value="HbaW786ORF31110P"/>
</dbReference>
<dbReference type="GO" id="GO:0005524">
    <property type="term" value="F:ATP binding"/>
    <property type="evidence" value="ECO:0007669"/>
    <property type="project" value="UniProtKB-KW"/>
</dbReference>
<reference evidence="2" key="1">
    <citation type="journal article" date="2023" name="Int. J. Syst. Evol. Microbiol.">
        <title>Mesoterricola silvestris gen. nov., sp. nov., Mesoterricola sediminis sp. nov., Geothrix oryzae sp. nov., Geothrix edaphica sp. nov., Geothrix rubra sp. nov., and Geothrix limicola sp. nov., six novel members of Acidobacteriota isolated from soils.</title>
        <authorList>
            <person name="Itoh H."/>
            <person name="Sugisawa Y."/>
            <person name="Mise K."/>
            <person name="Xu Z."/>
            <person name="Kuniyasu M."/>
            <person name="Ushijima N."/>
            <person name="Kawano K."/>
            <person name="Kobayashi E."/>
            <person name="Shiratori Y."/>
            <person name="Masuda Y."/>
            <person name="Senoo K."/>
        </authorList>
    </citation>
    <scope>NUCLEOTIDE SEQUENCE</scope>
    <source>
        <strain evidence="2">W786</strain>
    </source>
</reference>
<dbReference type="Pfam" id="PF04851">
    <property type="entry name" value="ResIII"/>
    <property type="match status" value="1"/>
</dbReference>
<protein>
    <submittedName>
        <fullName evidence="2">Type I site-specific restriction-modification system</fullName>
    </submittedName>
</protein>
<dbReference type="Pfam" id="PF00271">
    <property type="entry name" value="Helicase_C"/>
    <property type="match status" value="1"/>
</dbReference>
<dbReference type="KEGG" id="msea:METESE_31120"/>
<evidence type="ECO:0000259" key="1">
    <source>
        <dbReference type="PROSITE" id="PS51192"/>
    </source>
</evidence>
<dbReference type="GO" id="GO:0005829">
    <property type="term" value="C:cytosol"/>
    <property type="evidence" value="ECO:0007669"/>
    <property type="project" value="TreeGrafter"/>
</dbReference>
<dbReference type="AlphaFoldDB" id="A0AA48KDC9"/>
<organism evidence="2 3">
    <name type="scientific">Mesoterricola sediminis</name>
    <dbReference type="NCBI Taxonomy" id="2927980"/>
    <lineage>
        <taxon>Bacteria</taxon>
        <taxon>Pseudomonadati</taxon>
        <taxon>Acidobacteriota</taxon>
        <taxon>Holophagae</taxon>
        <taxon>Holophagales</taxon>
        <taxon>Holophagaceae</taxon>
        <taxon>Mesoterricola</taxon>
    </lineage>
</organism>
<dbReference type="SUPFAM" id="SSF52540">
    <property type="entry name" value="P-loop containing nucleoside triphosphate hydrolases"/>
    <property type="match status" value="1"/>
</dbReference>
<dbReference type="GO" id="GO:0009307">
    <property type="term" value="P:DNA restriction-modification system"/>
    <property type="evidence" value="ECO:0007669"/>
    <property type="project" value="UniProtKB-KW"/>
</dbReference>
<dbReference type="GO" id="GO:0009035">
    <property type="term" value="F:type I site-specific deoxyribonuclease activity"/>
    <property type="evidence" value="ECO:0007669"/>
    <property type="project" value="UniProtKB-EC"/>
</dbReference>
<keyword evidence="3" id="KW-1185">Reference proteome</keyword>
<name>A0AA48KDC9_9BACT</name>
<proteinExistence type="predicted"/>
<evidence type="ECO:0000313" key="2">
    <source>
        <dbReference type="EMBL" id="BDU78154.1"/>
    </source>
</evidence>
<dbReference type="PANTHER" id="PTHR47396:SF1">
    <property type="entry name" value="ATP-DEPENDENT HELICASE IRC3-RELATED"/>
    <property type="match status" value="1"/>
</dbReference>
<dbReference type="Gene3D" id="3.90.1570.30">
    <property type="match status" value="1"/>
</dbReference>
<dbReference type="SMART" id="SM00487">
    <property type="entry name" value="DEXDc"/>
    <property type="match status" value="1"/>
</dbReference>
<dbReference type="PANTHER" id="PTHR47396">
    <property type="entry name" value="TYPE I RESTRICTION ENZYME ECOKI R PROTEIN"/>
    <property type="match status" value="1"/>
</dbReference>
<dbReference type="InterPro" id="IPR050742">
    <property type="entry name" value="Helicase_Restrict-Modif_Enz"/>
</dbReference>
<dbReference type="RefSeq" id="WP_316410595.1">
    <property type="nucleotide sequence ID" value="NZ_AP027081.1"/>
</dbReference>
<accession>A0AA48KDC9</accession>
<dbReference type="PROSITE" id="PS51192">
    <property type="entry name" value="HELICASE_ATP_BIND_1"/>
    <property type="match status" value="1"/>
</dbReference>
<dbReference type="InterPro" id="IPR013670">
    <property type="entry name" value="EcoEI_R_C_dom"/>
</dbReference>
<dbReference type="GO" id="GO:0003677">
    <property type="term" value="F:DNA binding"/>
    <property type="evidence" value="ECO:0007669"/>
    <property type="project" value="UniProtKB-KW"/>
</dbReference>
<dbReference type="Pfam" id="PF04313">
    <property type="entry name" value="HSDR_N"/>
    <property type="match status" value="1"/>
</dbReference>
<gene>
    <name evidence="2" type="primary">hsdR</name>
    <name evidence="2" type="ORF">METESE_31120</name>
</gene>
<sequence length="767" mass="87962">MSRNERQTCRELIEPALKKAGWSWDSQVEIGPGRVNLTGDSMYDDSQRIIADYVLRFWKMPLAILEAKAEGEDAADGIQQGARYAMRLGLRFSISSNGRQYIVTDNKTGNYETHDKPLSPGDVLRLLGRKIVWEEWRSVFEAPWYEDQVSRRKVRPYQEMAIFETLCRFSQGEKRVLLLMATGTGKTFTVFQLAWKLLAGSVLKNNRILFLTDRNSLKDQAYRAFAAFDSRERVVVDKDTVARGEHTVGKIYFANYQNLDEEYQGKKIYEHFEPDFFDLVVVDECHRSGFGDWFGVLEHFGTAYQLGLTATPRELDQSGRELTDEEIRRDTFYYFTGSPDGEPAYTYSLKQAIDDGFLVPYLLEERISNVDDEGYTGPDGRHYTTKNFERDIRLPERTRLIAEDLWQMLGKYQLTDEKSIIFCVDDTHAAFMAAELRRLSGDPDYAARITRSERNSHQLERNFAEVGRAKPRVAVTVDLLTTGFDAPDVKNIIFARPLLSSILYKQMKGRGTRLCDDIDKRYFTIFDYVGASQLEDSEFDGHPANVQKAALSPKSKNKPGGPVEKPIGDGINIFIAREERYVCLADGRKIPFDEYREQSKEVIRGIAPASISDLLKIWINKTTRRDLRAELKDRDIHVAAFRHFFGLEATDDVDILAKVGFDLVRVPSRHDRVTRFWDQDDAWLLTQLKEQALSADKRFKAPFWQTSLDHYALYGIDDLEQGSTYSAPQFTNQFGSFSSLLQRYGGPVALKDDLEAVKQHLYIPMAS</sequence>
<dbReference type="InterPro" id="IPR006935">
    <property type="entry name" value="Helicase/UvrB_N"/>
</dbReference>
<dbReference type="InterPro" id="IPR014001">
    <property type="entry name" value="Helicase_ATP-bd"/>
</dbReference>
<dbReference type="Gene3D" id="3.40.50.300">
    <property type="entry name" value="P-loop containing nucleotide triphosphate hydrolases"/>
    <property type="match status" value="2"/>
</dbReference>
<feature type="domain" description="Helicase ATP-binding" evidence="1">
    <location>
        <begin position="167"/>
        <end position="330"/>
    </location>
</feature>
<dbReference type="InterPro" id="IPR001650">
    <property type="entry name" value="Helicase_C-like"/>
</dbReference>
<dbReference type="Pfam" id="PF08463">
    <property type="entry name" value="EcoEI_R_C"/>
    <property type="match status" value="1"/>
</dbReference>